<proteinExistence type="predicted"/>
<name>A0ABP6CKK2_9ACTN</name>
<sequence length="91" mass="10336">MSEPSAGGHERDRQGLYQADVLAFGVLLLSLFPEDFDSEEEEPEEALDEEESEEDDEESEPLESPFLADESEEELDEAALLLDEELRLSFR</sequence>
<dbReference type="Proteomes" id="UP001501447">
    <property type="component" value="Unassembled WGS sequence"/>
</dbReference>
<evidence type="ECO:0000313" key="3">
    <source>
        <dbReference type="Proteomes" id="UP001501447"/>
    </source>
</evidence>
<feature type="compositionally biased region" description="Acidic residues" evidence="1">
    <location>
        <begin position="34"/>
        <end position="61"/>
    </location>
</feature>
<protein>
    <submittedName>
        <fullName evidence="2">Uncharacterized protein</fullName>
    </submittedName>
</protein>
<evidence type="ECO:0000313" key="2">
    <source>
        <dbReference type="EMBL" id="GAA2620052.1"/>
    </source>
</evidence>
<feature type="region of interest" description="Disordered" evidence="1">
    <location>
        <begin position="33"/>
        <end position="75"/>
    </location>
</feature>
<accession>A0ABP6CKK2</accession>
<evidence type="ECO:0000256" key="1">
    <source>
        <dbReference type="SAM" id="MobiDB-lite"/>
    </source>
</evidence>
<comment type="caution">
    <text evidence="2">The sequence shown here is derived from an EMBL/GenBank/DDBJ whole genome shotgun (WGS) entry which is preliminary data.</text>
</comment>
<keyword evidence="3" id="KW-1185">Reference proteome</keyword>
<reference evidence="3" key="1">
    <citation type="journal article" date="2019" name="Int. J. Syst. Evol. Microbiol.">
        <title>The Global Catalogue of Microorganisms (GCM) 10K type strain sequencing project: providing services to taxonomists for standard genome sequencing and annotation.</title>
        <authorList>
            <consortium name="The Broad Institute Genomics Platform"/>
            <consortium name="The Broad Institute Genome Sequencing Center for Infectious Disease"/>
            <person name="Wu L."/>
            <person name="Ma J."/>
        </authorList>
    </citation>
    <scope>NUCLEOTIDE SEQUENCE [LARGE SCALE GENOMIC DNA]</scope>
    <source>
        <strain evidence="3">JCM 16373</strain>
    </source>
</reference>
<dbReference type="EMBL" id="BAAARJ010000011">
    <property type="protein sequence ID" value="GAA2620052.1"/>
    <property type="molecule type" value="Genomic_DNA"/>
</dbReference>
<gene>
    <name evidence="2" type="ORF">GCM10009863_37600</name>
</gene>
<organism evidence="2 3">
    <name type="scientific">Streptomyces axinellae</name>
    <dbReference type="NCBI Taxonomy" id="552788"/>
    <lineage>
        <taxon>Bacteria</taxon>
        <taxon>Bacillati</taxon>
        <taxon>Actinomycetota</taxon>
        <taxon>Actinomycetes</taxon>
        <taxon>Kitasatosporales</taxon>
        <taxon>Streptomycetaceae</taxon>
        <taxon>Streptomyces</taxon>
    </lineage>
</organism>